<dbReference type="InterPro" id="IPR047715">
    <property type="entry name" value="EboA_dom"/>
</dbReference>
<dbReference type="KEGG" id="ttu:TERTU_3795"/>
<dbReference type="HOGENOM" id="CLU_084460_0_0_6"/>
<dbReference type="Proteomes" id="UP000009080">
    <property type="component" value="Chromosome"/>
</dbReference>
<evidence type="ECO:0000313" key="2">
    <source>
        <dbReference type="Proteomes" id="UP000009080"/>
    </source>
</evidence>
<organism evidence="1 2">
    <name type="scientific">Teredinibacter turnerae (strain ATCC 39867 / T7901)</name>
    <dbReference type="NCBI Taxonomy" id="377629"/>
    <lineage>
        <taxon>Bacteria</taxon>
        <taxon>Pseudomonadati</taxon>
        <taxon>Pseudomonadota</taxon>
        <taxon>Gammaproteobacteria</taxon>
        <taxon>Cellvibrionales</taxon>
        <taxon>Cellvibrionaceae</taxon>
        <taxon>Teredinibacter</taxon>
    </lineage>
</organism>
<name>C5BSV0_TERTT</name>
<accession>C5BSV0</accession>
<dbReference type="RefSeq" id="WP_015820547.1">
    <property type="nucleotide sequence ID" value="NC_012997.1"/>
</dbReference>
<dbReference type="OrthoDB" id="325673at2"/>
<dbReference type="NCBIfam" id="NF035938">
    <property type="entry name" value="EboA_domain"/>
    <property type="match status" value="1"/>
</dbReference>
<dbReference type="STRING" id="377629.TERTU_3795"/>
<gene>
    <name evidence="1" type="ordered locus">TERTU_3795</name>
</gene>
<protein>
    <submittedName>
        <fullName evidence="1">Uncharacterized protein</fullName>
    </submittedName>
</protein>
<reference evidence="1 2" key="1">
    <citation type="journal article" date="2009" name="PLoS ONE">
        <title>The complete genome of Teredinibacter turnerae T7901: an intracellular endosymbiont of marine wood-boring bivalves (shipworms).</title>
        <authorList>
            <person name="Yang J.C."/>
            <person name="Madupu R."/>
            <person name="Durkin A.S."/>
            <person name="Ekborg N.A."/>
            <person name="Pedamallu C.S."/>
            <person name="Hostetler J.B."/>
            <person name="Radune D."/>
            <person name="Toms B.S."/>
            <person name="Henrissat B."/>
            <person name="Coutinho P.M."/>
            <person name="Schwarz S."/>
            <person name="Field L."/>
            <person name="Trindade-Silva A.E."/>
            <person name="Soares C.A.G."/>
            <person name="Elshahawi S."/>
            <person name="Hanora A."/>
            <person name="Schmidt E.W."/>
            <person name="Haygood M.G."/>
            <person name="Posfai J."/>
            <person name="Benner J."/>
            <person name="Madinger C."/>
            <person name="Nove J."/>
            <person name="Anton B."/>
            <person name="Chaudhary K."/>
            <person name="Foster J."/>
            <person name="Holman A."/>
            <person name="Kumar S."/>
            <person name="Lessard P.A."/>
            <person name="Luyten Y.A."/>
            <person name="Slatko B."/>
            <person name="Wood N."/>
            <person name="Wu B."/>
            <person name="Teplitski M."/>
            <person name="Mougous J.D."/>
            <person name="Ward N."/>
            <person name="Eisen J.A."/>
            <person name="Badger J.H."/>
            <person name="Distel D.L."/>
        </authorList>
    </citation>
    <scope>NUCLEOTIDE SEQUENCE [LARGE SCALE GENOMIC DNA]</scope>
    <source>
        <strain evidence="2">ATCC 39867 / T7901</strain>
    </source>
</reference>
<keyword evidence="2" id="KW-1185">Reference proteome</keyword>
<dbReference type="eggNOG" id="ENOG502Z98N">
    <property type="taxonomic scope" value="Bacteria"/>
</dbReference>
<dbReference type="AlphaFoldDB" id="C5BSV0"/>
<proteinExistence type="predicted"/>
<evidence type="ECO:0000313" key="1">
    <source>
        <dbReference type="EMBL" id="ACR14433.1"/>
    </source>
</evidence>
<sequence>MKNIQNQPLYDGLRKALSTGPGWQNLTANIEVSRNNYTRAGFFLNFAMAPRWFKSATTHLELDADLDPFGALQNWSMGQAARLLILLELAALVDANEYTAAMSELFKTADVNELIVLVKSLQFIPDGETFVERAREAARSNIESVFCAVAHHTDYPQRYFDAAGWNQLVLKAAFLAVPIWSIVGVRERNNSALVAMLQDYARERQAASRPVPWDLYCCPAWNASSDADFQFLEHQSAISSPKIRAAIVLGLRENNLPKAQTLAAQLPDQPANTLRWEDLAAWDN</sequence>
<dbReference type="EMBL" id="CP001614">
    <property type="protein sequence ID" value="ACR14433.1"/>
    <property type="molecule type" value="Genomic_DNA"/>
</dbReference>